<dbReference type="Gene3D" id="3.90.550.10">
    <property type="entry name" value="Spore Coat Polysaccharide Biosynthesis Protein SpsA, Chain A"/>
    <property type="match status" value="1"/>
</dbReference>
<gene>
    <name evidence="4" type="ORF">ACFSR8_07040</name>
</gene>
<name>A0ABW5T9Q5_9FLAO</name>
<evidence type="ECO:0000313" key="4">
    <source>
        <dbReference type="EMBL" id="MFD2725965.1"/>
    </source>
</evidence>
<dbReference type="PANTHER" id="PTHR22916:SF51">
    <property type="entry name" value="GLYCOSYLTRANSFERASE EPSH-RELATED"/>
    <property type="match status" value="1"/>
</dbReference>
<keyword evidence="2 4" id="KW-0808">Transferase</keyword>
<dbReference type="EC" id="2.4.-.-" evidence="4"/>
<dbReference type="Proteomes" id="UP001597476">
    <property type="component" value="Unassembled WGS sequence"/>
</dbReference>
<feature type="domain" description="Glycosyltransferase 2-like" evidence="3">
    <location>
        <begin position="6"/>
        <end position="119"/>
    </location>
</feature>
<proteinExistence type="predicted"/>
<dbReference type="CDD" id="cd00761">
    <property type="entry name" value="Glyco_tranf_GTA_type"/>
    <property type="match status" value="1"/>
</dbReference>
<accession>A0ABW5T9Q5</accession>
<dbReference type="GO" id="GO:0016757">
    <property type="term" value="F:glycosyltransferase activity"/>
    <property type="evidence" value="ECO:0007669"/>
    <property type="project" value="UniProtKB-KW"/>
</dbReference>
<keyword evidence="1 4" id="KW-0328">Glycosyltransferase</keyword>
<dbReference type="InterPro" id="IPR029044">
    <property type="entry name" value="Nucleotide-diphossugar_trans"/>
</dbReference>
<dbReference type="Pfam" id="PF00535">
    <property type="entry name" value="Glycos_transf_2"/>
    <property type="match status" value="1"/>
</dbReference>
<dbReference type="SUPFAM" id="SSF53448">
    <property type="entry name" value="Nucleotide-diphospho-sugar transferases"/>
    <property type="match status" value="1"/>
</dbReference>
<evidence type="ECO:0000313" key="5">
    <source>
        <dbReference type="Proteomes" id="UP001597476"/>
    </source>
</evidence>
<organism evidence="4 5">
    <name type="scientific">Hyunsoonleella rubra</name>
    <dbReference type="NCBI Taxonomy" id="1737062"/>
    <lineage>
        <taxon>Bacteria</taxon>
        <taxon>Pseudomonadati</taxon>
        <taxon>Bacteroidota</taxon>
        <taxon>Flavobacteriia</taxon>
        <taxon>Flavobacteriales</taxon>
        <taxon>Flavobacteriaceae</taxon>
    </lineage>
</organism>
<evidence type="ECO:0000256" key="1">
    <source>
        <dbReference type="ARBA" id="ARBA00022676"/>
    </source>
</evidence>
<evidence type="ECO:0000259" key="3">
    <source>
        <dbReference type="Pfam" id="PF00535"/>
    </source>
</evidence>
<dbReference type="EMBL" id="JBHULY010000013">
    <property type="protein sequence ID" value="MFD2725965.1"/>
    <property type="molecule type" value="Genomic_DNA"/>
</dbReference>
<evidence type="ECO:0000256" key="2">
    <source>
        <dbReference type="ARBA" id="ARBA00022679"/>
    </source>
</evidence>
<dbReference type="PANTHER" id="PTHR22916">
    <property type="entry name" value="GLYCOSYLTRANSFERASE"/>
    <property type="match status" value="1"/>
</dbReference>
<dbReference type="InterPro" id="IPR001173">
    <property type="entry name" value="Glyco_trans_2-like"/>
</dbReference>
<dbReference type="RefSeq" id="WP_380290452.1">
    <property type="nucleotide sequence ID" value="NZ_JBHULY010000013.1"/>
</dbReference>
<comment type="caution">
    <text evidence="4">The sequence shown here is derived from an EMBL/GenBank/DDBJ whole genome shotgun (WGS) entry which is preliminary data.</text>
</comment>
<keyword evidence="5" id="KW-1185">Reference proteome</keyword>
<protein>
    <submittedName>
        <fullName evidence="4">Glycosyltransferase</fullName>
        <ecNumber evidence="4">2.4.-.-</ecNumber>
    </submittedName>
</protein>
<reference evidence="5" key="1">
    <citation type="journal article" date="2019" name="Int. J. Syst. Evol. Microbiol.">
        <title>The Global Catalogue of Microorganisms (GCM) 10K type strain sequencing project: providing services to taxonomists for standard genome sequencing and annotation.</title>
        <authorList>
            <consortium name="The Broad Institute Genomics Platform"/>
            <consortium name="The Broad Institute Genome Sequencing Center for Infectious Disease"/>
            <person name="Wu L."/>
            <person name="Ma J."/>
        </authorList>
    </citation>
    <scope>NUCLEOTIDE SEQUENCE [LARGE SCALE GENOMIC DNA]</scope>
    <source>
        <strain evidence="5">KCTC 42398</strain>
    </source>
</reference>
<sequence>MKPLVSIIVPVYNVERYLRRCLDSMTNQTYGNLEIILVNDGSTDKSKIICQEYASNDSRIILIDQKNSGSSIARNKGLDIAKGGIISFVDSDDHIDVSMLDEMVHFMLKNDLDIVEIEPRAKKTRALDAEHRIEDVLSATKRIITSTGFSVWRRIYKRDLIDGLRFIPGIIHQDVFYTIDVLNRTSKLGYIKNPLYYYNTANVSVIRSKYTTEKIKAGIRATEYIIENIPKSPELDQVINNYVTYYYTDHFFLLSRNTHVDPDRSYRRKLKKEISRTSGSTNKNLRTTMVKMLPIGVMEVISRFGESLKKVKT</sequence>